<protein>
    <submittedName>
        <fullName evidence="2">AAA family ATPase</fullName>
    </submittedName>
</protein>
<dbReference type="Pfam" id="PF13304">
    <property type="entry name" value="AAA_21"/>
    <property type="match status" value="1"/>
</dbReference>
<evidence type="ECO:0000313" key="3">
    <source>
        <dbReference type="Proteomes" id="UP001501126"/>
    </source>
</evidence>
<dbReference type="SUPFAM" id="SSF52540">
    <property type="entry name" value="P-loop containing nucleoside triphosphate hydrolases"/>
    <property type="match status" value="1"/>
</dbReference>
<proteinExistence type="predicted"/>
<dbReference type="RefSeq" id="WP_343784395.1">
    <property type="nucleotide sequence ID" value="NZ_BAAAFH010000003.1"/>
</dbReference>
<feature type="domain" description="AAA+ ATPase" evidence="1">
    <location>
        <begin position="22"/>
        <end position="295"/>
    </location>
</feature>
<gene>
    <name evidence="2" type="ORF">GCM10009118_03040</name>
</gene>
<dbReference type="CDD" id="cd00267">
    <property type="entry name" value="ABC_ATPase"/>
    <property type="match status" value="1"/>
</dbReference>
<accession>A0ABN1ML54</accession>
<dbReference type="InterPro" id="IPR003959">
    <property type="entry name" value="ATPase_AAA_core"/>
</dbReference>
<sequence>MKLKNLHLENFRHCENTVIEFGNKITVISGQNGTGKSSILGWIAQLCDFKEKFKRLNGEYFKEDFSKVFRFCPEKDYPYNYKVKFEYDDGGLVLNEKIIKTRFLEASKTAKSRYRTDFDGRGNAIDFPVIYLGLRRLIPLATEGNIKLETHNLSSKNANYYSALSKEILILNDDKIKAESVKSLNKKVLAMKTGNYGHLGNSAGQDNIGQILSALMSYETLKEHQGKDYKGGILLIDEIDATLYAGSQTKLIDNLFKATNNLDLQIIFTTHSLEILEHLKDKLGQDTIVNYLKIDDGKVNNVINPTFEYISNKIKVQIGEKEKVSKTPFICEDKVAEYWIKNLLNGSDLKNLISVEKGPFPFGSMINMAESNHNIFKNVRFVLDGDVKNNLKGKKTPPKTVFLPDNCRPETIMYNFIYSLPDTDAFWDDLNNFTKQVCFADYRNGKDKGVVKRWLEDIRWKPYFGTGYAKLFNRWKKDNKDEVENFQNEIRKII</sequence>
<dbReference type="EMBL" id="BAAAFH010000003">
    <property type="protein sequence ID" value="GAA0873896.1"/>
    <property type="molecule type" value="Genomic_DNA"/>
</dbReference>
<dbReference type="SMART" id="SM00382">
    <property type="entry name" value="AAA"/>
    <property type="match status" value="1"/>
</dbReference>
<dbReference type="Pfam" id="PF13175">
    <property type="entry name" value="AAA_15"/>
    <property type="match status" value="1"/>
</dbReference>
<dbReference type="InterPro" id="IPR027417">
    <property type="entry name" value="P-loop_NTPase"/>
</dbReference>
<dbReference type="PANTHER" id="PTHR43581:SF4">
    <property type="entry name" value="ATP_GTP PHOSPHATASE"/>
    <property type="match status" value="1"/>
</dbReference>
<evidence type="ECO:0000259" key="1">
    <source>
        <dbReference type="SMART" id="SM00382"/>
    </source>
</evidence>
<reference evidence="2 3" key="1">
    <citation type="journal article" date="2019" name="Int. J. Syst. Evol. Microbiol.">
        <title>The Global Catalogue of Microorganisms (GCM) 10K type strain sequencing project: providing services to taxonomists for standard genome sequencing and annotation.</title>
        <authorList>
            <consortium name="The Broad Institute Genomics Platform"/>
            <consortium name="The Broad Institute Genome Sequencing Center for Infectious Disease"/>
            <person name="Wu L."/>
            <person name="Ma J."/>
        </authorList>
    </citation>
    <scope>NUCLEOTIDE SEQUENCE [LARGE SCALE GENOMIC DNA]</scope>
    <source>
        <strain evidence="2 3">JCM 16083</strain>
    </source>
</reference>
<dbReference type="PANTHER" id="PTHR43581">
    <property type="entry name" value="ATP/GTP PHOSPHATASE"/>
    <property type="match status" value="1"/>
</dbReference>
<organism evidence="2 3">
    <name type="scientific">Wandonia haliotis</name>
    <dbReference type="NCBI Taxonomy" id="574963"/>
    <lineage>
        <taxon>Bacteria</taxon>
        <taxon>Pseudomonadati</taxon>
        <taxon>Bacteroidota</taxon>
        <taxon>Flavobacteriia</taxon>
        <taxon>Flavobacteriales</taxon>
        <taxon>Crocinitomicaceae</taxon>
        <taxon>Wandonia</taxon>
    </lineage>
</organism>
<comment type="caution">
    <text evidence="2">The sequence shown here is derived from an EMBL/GenBank/DDBJ whole genome shotgun (WGS) entry which is preliminary data.</text>
</comment>
<dbReference type="InterPro" id="IPR051396">
    <property type="entry name" value="Bact_Antivir_Def_Nuclease"/>
</dbReference>
<dbReference type="Gene3D" id="3.40.50.300">
    <property type="entry name" value="P-loop containing nucleotide triphosphate hydrolases"/>
    <property type="match status" value="1"/>
</dbReference>
<dbReference type="InterPro" id="IPR003593">
    <property type="entry name" value="AAA+_ATPase"/>
</dbReference>
<keyword evidence="3" id="KW-1185">Reference proteome</keyword>
<evidence type="ECO:0000313" key="2">
    <source>
        <dbReference type="EMBL" id="GAA0873896.1"/>
    </source>
</evidence>
<dbReference type="InterPro" id="IPR041685">
    <property type="entry name" value="AAA_GajA/Old/RecF-like"/>
</dbReference>
<dbReference type="Proteomes" id="UP001501126">
    <property type="component" value="Unassembled WGS sequence"/>
</dbReference>
<name>A0ABN1ML54_9FLAO</name>